<dbReference type="GO" id="GO:0032259">
    <property type="term" value="P:methylation"/>
    <property type="evidence" value="ECO:0007669"/>
    <property type="project" value="UniProtKB-KW"/>
</dbReference>
<dbReference type="InterPro" id="IPR013216">
    <property type="entry name" value="Methyltransf_11"/>
</dbReference>
<dbReference type="Pfam" id="PF08241">
    <property type="entry name" value="Methyltransf_11"/>
    <property type="match status" value="1"/>
</dbReference>
<dbReference type="PANTHER" id="PTHR43591:SF24">
    <property type="entry name" value="2-METHOXY-6-POLYPRENYL-1,4-BENZOQUINOL METHYLASE, MITOCHONDRIAL"/>
    <property type="match status" value="1"/>
</dbReference>
<feature type="region of interest" description="Disordered" evidence="1">
    <location>
        <begin position="1"/>
        <end position="20"/>
    </location>
</feature>
<accession>A0A5R9FCZ8</accession>
<organism evidence="3 4">
    <name type="scientific">Exobacillus caeni</name>
    <dbReference type="NCBI Taxonomy" id="2574798"/>
    <lineage>
        <taxon>Bacteria</taxon>
        <taxon>Bacillati</taxon>
        <taxon>Bacillota</taxon>
        <taxon>Bacilli</taxon>
        <taxon>Bacillales</taxon>
        <taxon>Guptibacillaceae</taxon>
        <taxon>Exobacillus</taxon>
    </lineage>
</organism>
<gene>
    <name evidence="3" type="ORF">FCL54_00080</name>
</gene>
<evidence type="ECO:0000313" key="3">
    <source>
        <dbReference type="EMBL" id="TLS38753.1"/>
    </source>
</evidence>
<keyword evidence="3" id="KW-0808">Transferase</keyword>
<dbReference type="CDD" id="cd02440">
    <property type="entry name" value="AdoMet_MTases"/>
    <property type="match status" value="1"/>
</dbReference>
<dbReference type="SUPFAM" id="SSF53335">
    <property type="entry name" value="S-adenosyl-L-methionine-dependent methyltransferases"/>
    <property type="match status" value="1"/>
</dbReference>
<dbReference type="Gene3D" id="3.40.50.150">
    <property type="entry name" value="Vaccinia Virus protein VP39"/>
    <property type="match status" value="1"/>
</dbReference>
<dbReference type="PANTHER" id="PTHR43591">
    <property type="entry name" value="METHYLTRANSFERASE"/>
    <property type="match status" value="1"/>
</dbReference>
<proteinExistence type="predicted"/>
<dbReference type="OrthoDB" id="9784101at2"/>
<evidence type="ECO:0000259" key="2">
    <source>
        <dbReference type="Pfam" id="PF08241"/>
    </source>
</evidence>
<reference evidence="3 4" key="1">
    <citation type="submission" date="2019-04" db="EMBL/GenBank/DDBJ databases">
        <title>Bacillus caeni sp. nov., a bacterium isolated from mangrove sediment.</title>
        <authorList>
            <person name="Huang H."/>
            <person name="Mo K."/>
            <person name="Hu Y."/>
        </authorList>
    </citation>
    <scope>NUCLEOTIDE SEQUENCE [LARGE SCALE GENOMIC DNA]</scope>
    <source>
        <strain evidence="3 4">HB172195</strain>
    </source>
</reference>
<dbReference type="RefSeq" id="WP_138121918.1">
    <property type="nucleotide sequence ID" value="NZ_SWLG01000001.1"/>
</dbReference>
<dbReference type="Proteomes" id="UP000308230">
    <property type="component" value="Unassembled WGS sequence"/>
</dbReference>
<sequence>MAGHRFNPEKAEKLHSPERTKLLPPDQILSMLELGPSDHVADLGAGSGFFTLPIAKQVTTVYAVDIEPKMLDVLKGRAEEAEVDNVEFVISDLENVQLDDNSVDKAINAFVAHEIPDLPKALNELKRILKPTGQALLLDWAPVEHPEAGPPAHERIPVEKLQNIVEENGFQTEERSINPNYYILVLKPINS</sequence>
<dbReference type="GO" id="GO:0008757">
    <property type="term" value="F:S-adenosylmethionine-dependent methyltransferase activity"/>
    <property type="evidence" value="ECO:0007669"/>
    <property type="project" value="InterPro"/>
</dbReference>
<feature type="domain" description="Methyltransferase type 11" evidence="2">
    <location>
        <begin position="42"/>
        <end position="136"/>
    </location>
</feature>
<dbReference type="InterPro" id="IPR029063">
    <property type="entry name" value="SAM-dependent_MTases_sf"/>
</dbReference>
<evidence type="ECO:0000313" key="4">
    <source>
        <dbReference type="Proteomes" id="UP000308230"/>
    </source>
</evidence>
<keyword evidence="3" id="KW-0489">Methyltransferase</keyword>
<keyword evidence="4" id="KW-1185">Reference proteome</keyword>
<dbReference type="EMBL" id="SWLG01000001">
    <property type="protein sequence ID" value="TLS38753.1"/>
    <property type="molecule type" value="Genomic_DNA"/>
</dbReference>
<evidence type="ECO:0000256" key="1">
    <source>
        <dbReference type="SAM" id="MobiDB-lite"/>
    </source>
</evidence>
<comment type="caution">
    <text evidence="3">The sequence shown here is derived from an EMBL/GenBank/DDBJ whole genome shotgun (WGS) entry which is preliminary data.</text>
</comment>
<protein>
    <submittedName>
        <fullName evidence="3">Methyltransferase domain-containing protein</fullName>
    </submittedName>
</protein>
<name>A0A5R9FCZ8_9BACL</name>
<dbReference type="AlphaFoldDB" id="A0A5R9FCZ8"/>